<dbReference type="AlphaFoldDB" id="A0A537LI81"/>
<dbReference type="InterPro" id="IPR011697">
    <property type="entry name" value="Peptidase_C26"/>
</dbReference>
<sequence length="293" mass="31818">METSQKGDMYIFSVHATRRPVNRFDLAVAVEYIDTMPEDRIQPRVTRGRPRIGVAGGSDIQLKNYLDAVEAAGGEAVPLLPGAEGSPEASLDDLDGLVLTGGKDIDPALYRQRLRDGCGVEIDHPRDALEIPLARRALERDLPILGICRGVQVLNVAAGGTLHQDITLLDLPSGSHNQREASPQPPEDAAVHEVMIAPGSRLAEILGDGRLGVNTFHHQVIDRPAPRFAVVARSVERQGSGAIEGVEVPGRTFAVGVQWHPERMWRRVPACARLFSALVEAASRKRVTRKRVG</sequence>
<dbReference type="PANTHER" id="PTHR43235">
    <property type="entry name" value="GLUTAMINE AMIDOTRANSFERASE PB2B2.05-RELATED"/>
    <property type="match status" value="1"/>
</dbReference>
<dbReference type="SUPFAM" id="SSF52317">
    <property type="entry name" value="Class I glutamine amidotransferase-like"/>
    <property type="match status" value="1"/>
</dbReference>
<comment type="caution">
    <text evidence="1">The sequence shown here is derived from an EMBL/GenBank/DDBJ whole genome shotgun (WGS) entry which is preliminary data.</text>
</comment>
<evidence type="ECO:0000313" key="1">
    <source>
        <dbReference type="EMBL" id="TMJ07715.1"/>
    </source>
</evidence>
<protein>
    <submittedName>
        <fullName evidence="1">Gamma-glutamyl-gamma-aminobutyrate hydrolase family protein</fullName>
    </submittedName>
</protein>
<dbReference type="Proteomes" id="UP000320393">
    <property type="component" value="Unassembled WGS sequence"/>
</dbReference>
<dbReference type="EMBL" id="VBAM01000456">
    <property type="protein sequence ID" value="TMJ07715.1"/>
    <property type="molecule type" value="Genomic_DNA"/>
</dbReference>
<dbReference type="InterPro" id="IPR029062">
    <property type="entry name" value="Class_I_gatase-like"/>
</dbReference>
<dbReference type="Gene3D" id="3.40.50.880">
    <property type="match status" value="1"/>
</dbReference>
<proteinExistence type="predicted"/>
<keyword evidence="1" id="KW-0378">Hydrolase</keyword>
<accession>A0A537LI81</accession>
<reference evidence="1 2" key="1">
    <citation type="journal article" date="2019" name="Nat. Microbiol.">
        <title>Mediterranean grassland soil C-N compound turnover is dependent on rainfall and depth, and is mediated by genomically divergent microorganisms.</title>
        <authorList>
            <person name="Diamond S."/>
            <person name="Andeer P.F."/>
            <person name="Li Z."/>
            <person name="Crits-Christoph A."/>
            <person name="Burstein D."/>
            <person name="Anantharaman K."/>
            <person name="Lane K.R."/>
            <person name="Thomas B.C."/>
            <person name="Pan C."/>
            <person name="Northen T.R."/>
            <person name="Banfield J.F."/>
        </authorList>
    </citation>
    <scope>NUCLEOTIDE SEQUENCE [LARGE SCALE GENOMIC DNA]</scope>
    <source>
        <strain evidence="1">NP_5</strain>
    </source>
</reference>
<dbReference type="InterPro" id="IPR044668">
    <property type="entry name" value="PuuD-like"/>
</dbReference>
<dbReference type="PROSITE" id="PS51273">
    <property type="entry name" value="GATASE_TYPE_1"/>
    <property type="match status" value="1"/>
</dbReference>
<evidence type="ECO:0000313" key="2">
    <source>
        <dbReference type="Proteomes" id="UP000320393"/>
    </source>
</evidence>
<dbReference type="CDD" id="cd01745">
    <property type="entry name" value="GATase1_2"/>
    <property type="match status" value="1"/>
</dbReference>
<dbReference type="Pfam" id="PF07722">
    <property type="entry name" value="Peptidase_C26"/>
    <property type="match status" value="1"/>
</dbReference>
<gene>
    <name evidence="1" type="ORF">E6H02_11040</name>
</gene>
<dbReference type="PANTHER" id="PTHR43235:SF1">
    <property type="entry name" value="GLUTAMINE AMIDOTRANSFERASE PB2B2.05-RELATED"/>
    <property type="match status" value="1"/>
</dbReference>
<organism evidence="1 2">
    <name type="scientific">Candidatus Segetimicrobium genomatis</name>
    <dbReference type="NCBI Taxonomy" id="2569760"/>
    <lineage>
        <taxon>Bacteria</taxon>
        <taxon>Bacillati</taxon>
        <taxon>Candidatus Sysuimicrobiota</taxon>
        <taxon>Candidatus Sysuimicrobiia</taxon>
        <taxon>Candidatus Sysuimicrobiales</taxon>
        <taxon>Candidatus Segetimicrobiaceae</taxon>
        <taxon>Candidatus Segetimicrobium</taxon>
    </lineage>
</organism>
<name>A0A537LI81_9BACT</name>
<dbReference type="GO" id="GO:0005829">
    <property type="term" value="C:cytosol"/>
    <property type="evidence" value="ECO:0007669"/>
    <property type="project" value="TreeGrafter"/>
</dbReference>
<dbReference type="GO" id="GO:0016811">
    <property type="term" value="F:hydrolase activity, acting on carbon-nitrogen (but not peptide) bonds, in linear amides"/>
    <property type="evidence" value="ECO:0007669"/>
    <property type="project" value="InterPro"/>
</dbReference>